<comment type="caution">
    <text evidence="8">The sequence shown here is derived from an EMBL/GenBank/DDBJ whole genome shotgun (WGS) entry which is preliminary data.</text>
</comment>
<evidence type="ECO:0000256" key="4">
    <source>
        <dbReference type="PROSITE-ProRule" id="PRU00169"/>
    </source>
</evidence>
<dbReference type="PANTHER" id="PTHR44688:SF16">
    <property type="entry name" value="DNA-BINDING TRANSCRIPTIONAL ACTIVATOR DEVR_DOSR"/>
    <property type="match status" value="1"/>
</dbReference>
<dbReference type="CDD" id="cd06170">
    <property type="entry name" value="LuxR_C_like"/>
    <property type="match status" value="1"/>
</dbReference>
<keyword evidence="3" id="KW-0804">Transcription</keyword>
<evidence type="ECO:0000256" key="2">
    <source>
        <dbReference type="ARBA" id="ARBA00023125"/>
    </source>
</evidence>
<evidence type="ECO:0000259" key="6">
    <source>
        <dbReference type="PROSITE" id="PS50043"/>
    </source>
</evidence>
<organism evidence="8 9">
    <name type="scientific">Azospirillum rugosum</name>
    <dbReference type="NCBI Taxonomy" id="416170"/>
    <lineage>
        <taxon>Bacteria</taxon>
        <taxon>Pseudomonadati</taxon>
        <taxon>Pseudomonadota</taxon>
        <taxon>Alphaproteobacteria</taxon>
        <taxon>Rhodospirillales</taxon>
        <taxon>Azospirillaceae</taxon>
        <taxon>Azospirillum</taxon>
    </lineage>
</organism>
<evidence type="ECO:0000313" key="9">
    <source>
        <dbReference type="Proteomes" id="UP000781958"/>
    </source>
</evidence>
<dbReference type="PRINTS" id="PR00038">
    <property type="entry name" value="HTHLUXR"/>
</dbReference>
<protein>
    <submittedName>
        <fullName evidence="8">FixJ family two-component response regulator</fullName>
    </submittedName>
</protein>
<accession>A0ABS4ST37</accession>
<dbReference type="PANTHER" id="PTHR44688">
    <property type="entry name" value="DNA-BINDING TRANSCRIPTIONAL ACTIVATOR DEVR_DOSR"/>
    <property type="match status" value="1"/>
</dbReference>
<dbReference type="Gene3D" id="1.10.10.10">
    <property type="entry name" value="Winged helix-like DNA-binding domain superfamily/Winged helix DNA-binding domain"/>
    <property type="match status" value="1"/>
</dbReference>
<evidence type="ECO:0000256" key="1">
    <source>
        <dbReference type="ARBA" id="ARBA00023015"/>
    </source>
</evidence>
<name>A0ABS4ST37_9PROT</name>
<evidence type="ECO:0000256" key="5">
    <source>
        <dbReference type="SAM" id="MobiDB-lite"/>
    </source>
</evidence>
<evidence type="ECO:0000259" key="7">
    <source>
        <dbReference type="PROSITE" id="PS50110"/>
    </source>
</evidence>
<dbReference type="RefSeq" id="WP_246500971.1">
    <property type="nucleotide sequence ID" value="NZ_JAGINP010000024.1"/>
</dbReference>
<keyword evidence="4" id="KW-0597">Phosphoprotein</keyword>
<reference evidence="8 9" key="1">
    <citation type="submission" date="2021-03" db="EMBL/GenBank/DDBJ databases">
        <title>Genomic Encyclopedia of Type Strains, Phase III (KMG-III): the genomes of soil and plant-associated and newly described type strains.</title>
        <authorList>
            <person name="Whitman W."/>
        </authorList>
    </citation>
    <scope>NUCLEOTIDE SEQUENCE [LARGE SCALE GENOMIC DNA]</scope>
    <source>
        <strain evidence="8 9">IMMIB AFH-6</strain>
    </source>
</reference>
<evidence type="ECO:0000256" key="3">
    <source>
        <dbReference type="ARBA" id="ARBA00023163"/>
    </source>
</evidence>
<dbReference type="SMART" id="SM00448">
    <property type="entry name" value="REC"/>
    <property type="match status" value="1"/>
</dbReference>
<dbReference type="PROSITE" id="PS50043">
    <property type="entry name" value="HTH_LUXR_2"/>
    <property type="match status" value="1"/>
</dbReference>
<dbReference type="InterPro" id="IPR000792">
    <property type="entry name" value="Tscrpt_reg_LuxR_C"/>
</dbReference>
<dbReference type="InterPro" id="IPR036388">
    <property type="entry name" value="WH-like_DNA-bd_sf"/>
</dbReference>
<feature type="region of interest" description="Disordered" evidence="5">
    <location>
        <begin position="1"/>
        <end position="24"/>
    </location>
</feature>
<keyword evidence="2" id="KW-0238">DNA-binding</keyword>
<dbReference type="InterPro" id="IPR011006">
    <property type="entry name" value="CheY-like_superfamily"/>
</dbReference>
<dbReference type="SMART" id="SM00421">
    <property type="entry name" value="HTH_LUXR"/>
    <property type="match status" value="1"/>
</dbReference>
<dbReference type="Gene3D" id="3.40.50.2300">
    <property type="match status" value="1"/>
</dbReference>
<dbReference type="Pfam" id="PF00196">
    <property type="entry name" value="GerE"/>
    <property type="match status" value="1"/>
</dbReference>
<feature type="domain" description="Response regulatory" evidence="7">
    <location>
        <begin position="32"/>
        <end position="146"/>
    </location>
</feature>
<dbReference type="Pfam" id="PF00072">
    <property type="entry name" value="Response_reg"/>
    <property type="match status" value="1"/>
</dbReference>
<dbReference type="Proteomes" id="UP000781958">
    <property type="component" value="Unassembled WGS sequence"/>
</dbReference>
<dbReference type="EMBL" id="JAGINP010000024">
    <property type="protein sequence ID" value="MBP2295723.1"/>
    <property type="molecule type" value="Genomic_DNA"/>
</dbReference>
<keyword evidence="1" id="KW-0805">Transcription regulation</keyword>
<gene>
    <name evidence="8" type="ORF">J2851_005536</name>
</gene>
<dbReference type="PROSITE" id="PS00622">
    <property type="entry name" value="HTH_LUXR_1"/>
    <property type="match status" value="1"/>
</dbReference>
<sequence>MNTLGQEEAGMDQPGLADGGPRSSAVPEASAIVYVVDDDVSVRESLEALIRHAGWHPEVFASAQDFLSQSPAPCPSCLVLDVTLPDLNGLDLQERVAAERADMPIIFITGYGDVPMTVRAMKAGAMEFLTKPFGDDVLLEAIRSALMHSEAAFGQASELRRLQNRYATLSAREREVMALVVSGLMNKQVGGELGISEITVKAHRGRVMRKMQAASFADLVNIAAKLRIPN</sequence>
<evidence type="ECO:0000313" key="8">
    <source>
        <dbReference type="EMBL" id="MBP2295723.1"/>
    </source>
</evidence>
<proteinExistence type="predicted"/>
<keyword evidence="9" id="KW-1185">Reference proteome</keyword>
<dbReference type="InterPro" id="IPR001789">
    <property type="entry name" value="Sig_transdc_resp-reg_receiver"/>
</dbReference>
<dbReference type="PROSITE" id="PS50110">
    <property type="entry name" value="RESPONSE_REGULATORY"/>
    <property type="match status" value="1"/>
</dbReference>
<dbReference type="SUPFAM" id="SSF52172">
    <property type="entry name" value="CheY-like"/>
    <property type="match status" value="1"/>
</dbReference>
<feature type="modified residue" description="4-aspartylphosphate" evidence="4">
    <location>
        <position position="81"/>
    </location>
</feature>
<feature type="domain" description="HTH luxR-type" evidence="6">
    <location>
        <begin position="162"/>
        <end position="227"/>
    </location>
</feature>